<evidence type="ECO:0000313" key="2">
    <source>
        <dbReference type="Proteomes" id="UP001196413"/>
    </source>
</evidence>
<comment type="caution">
    <text evidence="1">The sequence shown here is derived from an EMBL/GenBank/DDBJ whole genome shotgun (WGS) entry which is preliminary data.</text>
</comment>
<dbReference type="EMBL" id="JAHQIW010003127">
    <property type="protein sequence ID" value="KAJ1357419.1"/>
    <property type="molecule type" value="Genomic_DNA"/>
</dbReference>
<reference evidence="1" key="1">
    <citation type="submission" date="2021-06" db="EMBL/GenBank/DDBJ databases">
        <title>Parelaphostrongylus tenuis whole genome reference sequence.</title>
        <authorList>
            <person name="Garwood T.J."/>
            <person name="Larsen P.A."/>
            <person name="Fountain-Jones N.M."/>
            <person name="Garbe J.R."/>
            <person name="Macchietto M.G."/>
            <person name="Kania S.A."/>
            <person name="Gerhold R.W."/>
            <person name="Richards J.E."/>
            <person name="Wolf T.M."/>
        </authorList>
    </citation>
    <scope>NUCLEOTIDE SEQUENCE</scope>
    <source>
        <strain evidence="1">MNPRO001-30</strain>
        <tissue evidence="1">Meninges</tissue>
    </source>
</reference>
<organism evidence="1 2">
    <name type="scientific">Parelaphostrongylus tenuis</name>
    <name type="common">Meningeal worm</name>
    <dbReference type="NCBI Taxonomy" id="148309"/>
    <lineage>
        <taxon>Eukaryota</taxon>
        <taxon>Metazoa</taxon>
        <taxon>Ecdysozoa</taxon>
        <taxon>Nematoda</taxon>
        <taxon>Chromadorea</taxon>
        <taxon>Rhabditida</taxon>
        <taxon>Rhabditina</taxon>
        <taxon>Rhabditomorpha</taxon>
        <taxon>Strongyloidea</taxon>
        <taxon>Metastrongylidae</taxon>
        <taxon>Parelaphostrongylus</taxon>
    </lineage>
</organism>
<accession>A0AAD5N4B6</accession>
<dbReference type="AlphaFoldDB" id="A0AAD5N4B6"/>
<keyword evidence="2" id="KW-1185">Reference proteome</keyword>
<gene>
    <name evidence="1" type="ORF">KIN20_015563</name>
</gene>
<name>A0AAD5N4B6_PARTN</name>
<protein>
    <submittedName>
        <fullName evidence="1">Uncharacterized protein</fullName>
    </submittedName>
</protein>
<sequence>MDMNGTTTAITIFFNIMLFNEIDAYAPNLSSSIIDCEVLPPPDIERIFGLAGGVRNHFMISHSHYHNVLAVFNHVDS</sequence>
<dbReference type="Proteomes" id="UP001196413">
    <property type="component" value="Unassembled WGS sequence"/>
</dbReference>
<evidence type="ECO:0000313" key="1">
    <source>
        <dbReference type="EMBL" id="KAJ1357419.1"/>
    </source>
</evidence>
<proteinExistence type="predicted"/>